<comment type="caution">
    <text evidence="1">The sequence shown here is derived from an EMBL/GenBank/DDBJ whole genome shotgun (WGS) entry which is preliminary data.</text>
</comment>
<dbReference type="Proteomes" id="UP001494588">
    <property type="component" value="Unassembled WGS sequence"/>
</dbReference>
<proteinExistence type="predicted"/>
<name>A0ABU9QGM6_9BURK</name>
<gene>
    <name evidence="1" type="ORF">V4C55_23070</name>
</gene>
<accession>A0ABU9QGM6</accession>
<reference evidence="1 2" key="1">
    <citation type="submission" date="2024-01" db="EMBL/GenBank/DDBJ databases">
        <title>The diversity of rhizobia nodulating Mimosa spp. in eleven states of Brazil covering several biomes is determined by host plant, location, and edaphic factors.</title>
        <authorList>
            <person name="Rouws L."/>
            <person name="Barauna A."/>
            <person name="Beukes C."/>
            <person name="De Faria S.M."/>
            <person name="Gross E."/>
            <person name="Dos Reis Junior F.B."/>
            <person name="Simon M."/>
            <person name="Maluk M."/>
            <person name="Odee D.W."/>
            <person name="Kenicer G."/>
            <person name="Young J.P.W."/>
            <person name="Reis V.M."/>
            <person name="Zilli J."/>
            <person name="James E.K."/>
        </authorList>
    </citation>
    <scope>NUCLEOTIDE SEQUENCE [LARGE SCALE GENOMIC DNA]</scope>
    <source>
        <strain evidence="1 2">JPY77</strain>
    </source>
</reference>
<organism evidence="1 2">
    <name type="scientific">Paraburkholderia sabiae</name>
    <dbReference type="NCBI Taxonomy" id="273251"/>
    <lineage>
        <taxon>Bacteria</taxon>
        <taxon>Pseudomonadati</taxon>
        <taxon>Pseudomonadota</taxon>
        <taxon>Betaproteobacteria</taxon>
        <taxon>Burkholderiales</taxon>
        <taxon>Burkholderiaceae</taxon>
        <taxon>Paraburkholderia</taxon>
    </lineage>
</organism>
<evidence type="ECO:0000313" key="1">
    <source>
        <dbReference type="EMBL" id="MEM5288612.1"/>
    </source>
</evidence>
<sequence length="63" mass="7003">MTLRPADRSADGSHVAEVAAKRAPDGHFDVRLVCVIGQKLPFKTAFFIESARRHTKRDKQPGD</sequence>
<protein>
    <submittedName>
        <fullName evidence="1">Uncharacterized protein</fullName>
    </submittedName>
</protein>
<dbReference type="EMBL" id="JAZHGC010000019">
    <property type="protein sequence ID" value="MEM5288612.1"/>
    <property type="molecule type" value="Genomic_DNA"/>
</dbReference>
<evidence type="ECO:0000313" key="2">
    <source>
        <dbReference type="Proteomes" id="UP001494588"/>
    </source>
</evidence>
<dbReference type="RefSeq" id="WP_201654823.1">
    <property type="nucleotide sequence ID" value="NZ_CAJHCS010000021.1"/>
</dbReference>
<keyword evidence="2" id="KW-1185">Reference proteome</keyword>